<dbReference type="OrthoDB" id="10522153at2759"/>
<sequence length="121" mass="13237">MTLHLHRGKENTFNLVAYVPKTELLLNVFNHGLDGDAEFMKPGADISIEELKSSDLSAAVNVKRHQCKGQAALQSRKSKSMSTSSVVPQLTKPGCRGWPATGRKLSAGVSQFREEREGNDV</sequence>
<dbReference type="EMBL" id="PQIB02000003">
    <property type="protein sequence ID" value="RLN30222.1"/>
    <property type="molecule type" value="Genomic_DNA"/>
</dbReference>
<gene>
    <name evidence="2" type="ORF">C2845_PM05G03620</name>
</gene>
<feature type="compositionally biased region" description="Basic and acidic residues" evidence="1">
    <location>
        <begin position="112"/>
        <end position="121"/>
    </location>
</feature>
<evidence type="ECO:0000256" key="1">
    <source>
        <dbReference type="SAM" id="MobiDB-lite"/>
    </source>
</evidence>
<feature type="region of interest" description="Disordered" evidence="1">
    <location>
        <begin position="70"/>
        <end position="121"/>
    </location>
</feature>
<dbReference type="AlphaFoldDB" id="A0A3L6T0G6"/>
<keyword evidence="3" id="KW-1185">Reference proteome</keyword>
<organism evidence="2 3">
    <name type="scientific">Panicum miliaceum</name>
    <name type="common">Proso millet</name>
    <name type="synonym">Broomcorn millet</name>
    <dbReference type="NCBI Taxonomy" id="4540"/>
    <lineage>
        <taxon>Eukaryota</taxon>
        <taxon>Viridiplantae</taxon>
        <taxon>Streptophyta</taxon>
        <taxon>Embryophyta</taxon>
        <taxon>Tracheophyta</taxon>
        <taxon>Spermatophyta</taxon>
        <taxon>Magnoliopsida</taxon>
        <taxon>Liliopsida</taxon>
        <taxon>Poales</taxon>
        <taxon>Poaceae</taxon>
        <taxon>PACMAD clade</taxon>
        <taxon>Panicoideae</taxon>
        <taxon>Panicodae</taxon>
        <taxon>Paniceae</taxon>
        <taxon>Panicinae</taxon>
        <taxon>Panicum</taxon>
        <taxon>Panicum sect. Panicum</taxon>
    </lineage>
</organism>
<comment type="caution">
    <text evidence="2">The sequence shown here is derived from an EMBL/GenBank/DDBJ whole genome shotgun (WGS) entry which is preliminary data.</text>
</comment>
<proteinExistence type="predicted"/>
<evidence type="ECO:0000313" key="2">
    <source>
        <dbReference type="EMBL" id="RLN30222.1"/>
    </source>
</evidence>
<evidence type="ECO:0000313" key="3">
    <source>
        <dbReference type="Proteomes" id="UP000275267"/>
    </source>
</evidence>
<accession>A0A3L6T0G6</accession>
<dbReference type="Proteomes" id="UP000275267">
    <property type="component" value="Unassembled WGS sequence"/>
</dbReference>
<name>A0A3L6T0G6_PANMI</name>
<protein>
    <submittedName>
        <fullName evidence="2">Uncharacterized protein</fullName>
    </submittedName>
</protein>
<dbReference type="STRING" id="4540.A0A3L6T0G6"/>
<reference evidence="3" key="1">
    <citation type="journal article" date="2019" name="Nat. Commun.">
        <title>The genome of broomcorn millet.</title>
        <authorList>
            <person name="Zou C."/>
            <person name="Miki D."/>
            <person name="Li D."/>
            <person name="Tang Q."/>
            <person name="Xiao L."/>
            <person name="Rajput S."/>
            <person name="Deng P."/>
            <person name="Jia W."/>
            <person name="Huang R."/>
            <person name="Zhang M."/>
            <person name="Sun Y."/>
            <person name="Hu J."/>
            <person name="Fu X."/>
            <person name="Schnable P.S."/>
            <person name="Li F."/>
            <person name="Zhang H."/>
            <person name="Feng B."/>
            <person name="Zhu X."/>
            <person name="Liu R."/>
            <person name="Schnable J.C."/>
            <person name="Zhu J.-K."/>
            <person name="Zhang H."/>
        </authorList>
    </citation>
    <scope>NUCLEOTIDE SEQUENCE [LARGE SCALE GENOMIC DNA]</scope>
</reference>